<dbReference type="Pfam" id="PF17651">
    <property type="entry name" value="Raco_middle"/>
    <property type="match status" value="1"/>
</dbReference>
<protein>
    <submittedName>
        <fullName evidence="2">Ferredoxin (4Fe-4S iron-sulfur cluster binding protein)</fullName>
    </submittedName>
</protein>
<dbReference type="InterPro" id="IPR041414">
    <property type="entry name" value="Raco-like_middle"/>
</dbReference>
<dbReference type="PROSITE" id="PS51085">
    <property type="entry name" value="2FE2S_FER_2"/>
    <property type="match status" value="1"/>
</dbReference>
<gene>
    <name evidence="2" type="ordered locus">HRM2_38950</name>
</gene>
<dbReference type="AlphaFoldDB" id="C0QBF1"/>
<dbReference type="Gene3D" id="3.30.420.480">
    <property type="entry name" value="Domain of unknown function (DUF4445)"/>
    <property type="match status" value="1"/>
</dbReference>
<sequence length="611" mass="64312">MKIEVDFQPIGKHVEIDSGTTILEAAQEAGVGISAICGGAGSCGACRVRLDDQEHVSKPNETEIKVLDSDDLASGIRLACQTEIYGPTRVDVPPESMTATQRTQVEGEEISFEFESPIKILDLTLTKAEAIDLQADFERLSAAVLTNNGSTLHCRRMNVLKQIPGLLRGNKWKIQVGLRGDELVSVSAPGTPLLGMAVDIGTTKVAGYLVDMASGKTLALKGIMNPQIAYGEDVMARITYSLMHENGSDVLQKAIIHALNELAVDLCALAGAGDDTDAPVYLPTQIVESVMVGNTAMHHLLLGLPVEQLGLSPYVAAVSSPLDVKADEIDLAFSPGATVHLLANIAGFVGADHLSMLLATDTHKKKGVVISLDIGTNTEITLVAHGRMIACSTASGPAFEGAHIHDGMRAADGAIERVQIVDNKLAFQTIGHTAPVGICGSGILDAIAQLKLCGAMNEKGALDVKHPLVRKGEKLPEVLLAAAAITGNGHDIVLTRSDINEIQLAKGAMRAGIELLLDAAGVTAADVDEFIIAGAFGSYISVEAAVGIGMFPDIPIDRFRQVGNAAGIGAKQALLSTTRRAEAAGIADRVEYLELTVSEQFQAQFLKALYM</sequence>
<dbReference type="HOGENOM" id="CLU_019091_0_0_7"/>
<dbReference type="eggNOG" id="COG0633">
    <property type="taxonomic scope" value="Bacteria"/>
</dbReference>
<dbReference type="SUPFAM" id="SSF54292">
    <property type="entry name" value="2Fe-2S ferredoxin-like"/>
    <property type="match status" value="1"/>
</dbReference>
<dbReference type="STRING" id="177437.HRM2_38950"/>
<proteinExistence type="predicted"/>
<dbReference type="Pfam" id="PF14574">
    <property type="entry name" value="RACo_C_ter"/>
    <property type="match status" value="1"/>
</dbReference>
<dbReference type="RefSeq" id="WP_015905696.1">
    <property type="nucleotide sequence ID" value="NC_012108.1"/>
</dbReference>
<name>C0QBF1_DESAH</name>
<dbReference type="PANTHER" id="PTHR42895">
    <property type="entry name" value="IRON-SULFUR CLUSTER-BINDING PROTEIN-RELATED"/>
    <property type="match status" value="1"/>
</dbReference>
<dbReference type="InterPro" id="IPR036010">
    <property type="entry name" value="2Fe-2S_ferredoxin-like_sf"/>
</dbReference>
<dbReference type="InterPro" id="IPR052911">
    <property type="entry name" value="Corrinoid_activation_enz"/>
</dbReference>
<evidence type="ECO:0000259" key="1">
    <source>
        <dbReference type="PROSITE" id="PS51085"/>
    </source>
</evidence>
<keyword evidence="3" id="KW-1185">Reference proteome</keyword>
<dbReference type="Gene3D" id="3.10.20.880">
    <property type="match status" value="1"/>
</dbReference>
<reference evidence="2 3" key="1">
    <citation type="journal article" date="2009" name="Environ. Microbiol.">
        <title>Genome sequence of Desulfobacterium autotrophicum HRM2, a marine sulfate reducer oxidizing organic carbon completely to carbon dioxide.</title>
        <authorList>
            <person name="Strittmatter A.W."/>
            <person name="Liesegang H."/>
            <person name="Rabus R."/>
            <person name="Decker I."/>
            <person name="Amann J."/>
            <person name="Andres S."/>
            <person name="Henne A."/>
            <person name="Fricke W.F."/>
            <person name="Martinez-Arias R."/>
            <person name="Bartels D."/>
            <person name="Goesmann A."/>
            <person name="Krause L."/>
            <person name="Puehler A."/>
            <person name="Klenk H.P."/>
            <person name="Richter M."/>
            <person name="Schuler M."/>
            <person name="Gloeckner F.O."/>
            <person name="Meyerdierks A."/>
            <person name="Gottschalk G."/>
            <person name="Amann R."/>
        </authorList>
    </citation>
    <scope>NUCLEOTIDE SEQUENCE [LARGE SCALE GENOMIC DNA]</scope>
    <source>
        <strain evidence="3">ATCC 43914 / DSM 3382 / HRM2</strain>
    </source>
</reference>
<dbReference type="Pfam" id="PF00111">
    <property type="entry name" value="Fer2"/>
    <property type="match status" value="1"/>
</dbReference>
<dbReference type="eggNOG" id="COG3894">
    <property type="taxonomic scope" value="Bacteria"/>
</dbReference>
<dbReference type="InterPro" id="IPR001041">
    <property type="entry name" value="2Fe-2S_ferredoxin-type"/>
</dbReference>
<dbReference type="InterPro" id="IPR027980">
    <property type="entry name" value="RACo_C"/>
</dbReference>
<dbReference type="GO" id="GO:0051536">
    <property type="term" value="F:iron-sulfur cluster binding"/>
    <property type="evidence" value="ECO:0007669"/>
    <property type="project" value="InterPro"/>
</dbReference>
<evidence type="ECO:0000313" key="3">
    <source>
        <dbReference type="Proteomes" id="UP000000442"/>
    </source>
</evidence>
<evidence type="ECO:0000313" key="2">
    <source>
        <dbReference type="EMBL" id="ACN16953.1"/>
    </source>
</evidence>
<dbReference type="InterPro" id="IPR040506">
    <property type="entry name" value="RACo_linker"/>
</dbReference>
<dbReference type="InterPro" id="IPR042259">
    <property type="entry name" value="Raco-like_middle_sf"/>
</dbReference>
<dbReference type="Pfam" id="PF17650">
    <property type="entry name" value="RACo_linker"/>
    <property type="match status" value="1"/>
</dbReference>
<dbReference type="PANTHER" id="PTHR42895:SF2">
    <property type="entry name" value="IRON-SULFUR CLUSTER PROTEIN"/>
    <property type="match status" value="1"/>
</dbReference>
<feature type="domain" description="2Fe-2S ferredoxin-type" evidence="1">
    <location>
        <begin position="1"/>
        <end position="96"/>
    </location>
</feature>
<dbReference type="KEGG" id="dat:HRM2_38950"/>
<dbReference type="EMBL" id="CP001087">
    <property type="protein sequence ID" value="ACN16953.1"/>
    <property type="molecule type" value="Genomic_DNA"/>
</dbReference>
<accession>C0QBF1</accession>
<dbReference type="Gene3D" id="3.10.20.30">
    <property type="match status" value="1"/>
</dbReference>
<organism evidence="2 3">
    <name type="scientific">Desulforapulum autotrophicum (strain ATCC 43914 / DSM 3382 / VKM B-1955 / HRM2)</name>
    <name type="common">Desulfobacterium autotrophicum</name>
    <dbReference type="NCBI Taxonomy" id="177437"/>
    <lineage>
        <taxon>Bacteria</taxon>
        <taxon>Pseudomonadati</taxon>
        <taxon>Thermodesulfobacteriota</taxon>
        <taxon>Desulfobacteria</taxon>
        <taxon>Desulfobacterales</taxon>
        <taxon>Desulfobacteraceae</taxon>
        <taxon>Desulforapulum</taxon>
    </lineage>
</organism>
<dbReference type="CDD" id="cd00207">
    <property type="entry name" value="fer2"/>
    <property type="match status" value="1"/>
</dbReference>
<dbReference type="OrthoDB" id="9810588at2"/>
<dbReference type="InterPro" id="IPR012675">
    <property type="entry name" value="Beta-grasp_dom_sf"/>
</dbReference>
<dbReference type="Proteomes" id="UP000000442">
    <property type="component" value="Chromosome"/>
</dbReference>